<evidence type="ECO:0000256" key="1">
    <source>
        <dbReference type="ARBA" id="ARBA00006817"/>
    </source>
</evidence>
<reference evidence="3 4" key="1">
    <citation type="submission" date="2019-11" db="EMBL/GenBank/DDBJ databases">
        <authorList>
            <person name="Criscuolo A."/>
        </authorList>
    </citation>
    <scope>NUCLEOTIDE SEQUENCE [LARGE SCALE GENOMIC DNA]</scope>
    <source>
        <strain evidence="3">CIP111667</strain>
    </source>
</reference>
<evidence type="ECO:0000313" key="3">
    <source>
        <dbReference type="EMBL" id="VZO40507.1"/>
    </source>
</evidence>
<organism evidence="3 4">
    <name type="scientific">Occultella aeris</name>
    <dbReference type="NCBI Taxonomy" id="2761496"/>
    <lineage>
        <taxon>Bacteria</taxon>
        <taxon>Bacillati</taxon>
        <taxon>Actinomycetota</taxon>
        <taxon>Actinomycetes</taxon>
        <taxon>Micrococcales</taxon>
        <taxon>Ruaniaceae</taxon>
        <taxon>Occultella</taxon>
    </lineage>
</organism>
<feature type="domain" description="Activator of Hsp90 ATPase homologue 1/2-like C-terminal" evidence="2">
    <location>
        <begin position="27"/>
        <end position="158"/>
    </location>
</feature>
<dbReference type="CDD" id="cd07826">
    <property type="entry name" value="SRPBCC_CalC_Aha1-like_9"/>
    <property type="match status" value="1"/>
</dbReference>
<dbReference type="InterPro" id="IPR023393">
    <property type="entry name" value="START-like_dom_sf"/>
</dbReference>
<name>A0A7M4DSR3_9MICO</name>
<dbReference type="Gene3D" id="3.30.530.20">
    <property type="match status" value="1"/>
</dbReference>
<dbReference type="SUPFAM" id="SSF55961">
    <property type="entry name" value="Bet v1-like"/>
    <property type="match status" value="1"/>
</dbReference>
<comment type="similarity">
    <text evidence="1">Belongs to the AHA1 family.</text>
</comment>
<comment type="caution">
    <text evidence="3">The sequence shown here is derived from an EMBL/GenBank/DDBJ whole genome shotgun (WGS) entry which is preliminary data.</text>
</comment>
<dbReference type="Proteomes" id="UP000419743">
    <property type="component" value="Unassembled WGS sequence"/>
</dbReference>
<dbReference type="RefSeq" id="WP_156743770.1">
    <property type="nucleotide sequence ID" value="NZ_CACRYJ010000071.1"/>
</dbReference>
<protein>
    <recommendedName>
        <fullName evidence="2">Activator of Hsp90 ATPase homologue 1/2-like C-terminal domain-containing protein</fullName>
    </recommendedName>
</protein>
<keyword evidence="4" id="KW-1185">Reference proteome</keyword>
<dbReference type="InterPro" id="IPR013538">
    <property type="entry name" value="ASHA1/2-like_C"/>
</dbReference>
<dbReference type="EMBL" id="CACRYJ010000071">
    <property type="protein sequence ID" value="VZO40507.1"/>
    <property type="molecule type" value="Genomic_DNA"/>
</dbReference>
<sequence length="168" mass="18536">MSQTTTKGTAVLTLPSDTEILVTREFNAPRHLVYRVFTEPDLIRRWWAGQRGNVTVAEVDLRVGGAWRYALEAGGGFEVGFHGEFEEIVPDERIVCTEIFEGMPGGEGAGEATLITYTFTETDGRTTLEVLTACRSRQTRDVIISSGMEVGMQEGYDLVEELAVELAL</sequence>
<dbReference type="Pfam" id="PF08327">
    <property type="entry name" value="AHSA1"/>
    <property type="match status" value="1"/>
</dbReference>
<accession>A0A7M4DSR3</accession>
<evidence type="ECO:0000313" key="4">
    <source>
        <dbReference type="Proteomes" id="UP000419743"/>
    </source>
</evidence>
<proteinExistence type="inferred from homology"/>
<evidence type="ECO:0000259" key="2">
    <source>
        <dbReference type="Pfam" id="PF08327"/>
    </source>
</evidence>
<dbReference type="AlphaFoldDB" id="A0A7M4DSR3"/>
<gene>
    <name evidence="3" type="ORF">HALOF300_05211</name>
</gene>